<accession>A0A835BHL0</accession>
<gene>
    <name evidence="2" type="ORF">HU200_036072</name>
</gene>
<dbReference type="OrthoDB" id="10484342at2759"/>
<evidence type="ECO:0000313" key="2">
    <source>
        <dbReference type="EMBL" id="KAF8697470.1"/>
    </source>
</evidence>
<keyword evidence="1" id="KW-0472">Membrane</keyword>
<reference evidence="2" key="1">
    <citation type="submission" date="2020-07" db="EMBL/GenBank/DDBJ databases">
        <title>Genome sequence and genetic diversity analysis of an under-domesticated orphan crop, white fonio (Digitaria exilis).</title>
        <authorList>
            <person name="Bennetzen J.L."/>
            <person name="Chen S."/>
            <person name="Ma X."/>
            <person name="Wang X."/>
            <person name="Yssel A.E.J."/>
            <person name="Chaluvadi S.R."/>
            <person name="Johnson M."/>
            <person name="Gangashetty P."/>
            <person name="Hamidou F."/>
            <person name="Sanogo M.D."/>
            <person name="Zwaenepoel A."/>
            <person name="Wallace J."/>
            <person name="Van De Peer Y."/>
            <person name="Van Deynze A."/>
        </authorList>
    </citation>
    <scope>NUCLEOTIDE SEQUENCE</scope>
    <source>
        <tissue evidence="2">Leaves</tissue>
    </source>
</reference>
<protein>
    <submittedName>
        <fullName evidence="2">Uncharacterized protein</fullName>
    </submittedName>
</protein>
<proteinExistence type="predicted"/>
<dbReference type="Proteomes" id="UP000636709">
    <property type="component" value="Unassembled WGS sequence"/>
</dbReference>
<feature type="transmembrane region" description="Helical" evidence="1">
    <location>
        <begin position="12"/>
        <end position="33"/>
    </location>
</feature>
<sequence>MALLSDAAAFYTWGVTTWLFTASVVVAIVRCWARGRGLRVEDVFTGLRAPLLLVAALLSQVSLRLYTIRVSIPEVPQRARACSPSPFPPLLSRICGFSVRRGQDATGVDAAVEGFLSEEAYVWPVGVCMFCLVALLISRAYAARRRRAAAAPPPPPRVVAGQRTGSCSVSVPELVLFLFCVWTCAYSFPVMVREYMAATANGGSDWAA</sequence>
<feature type="transmembrane region" description="Helical" evidence="1">
    <location>
        <begin position="45"/>
        <end position="66"/>
    </location>
</feature>
<organism evidence="2 3">
    <name type="scientific">Digitaria exilis</name>
    <dbReference type="NCBI Taxonomy" id="1010633"/>
    <lineage>
        <taxon>Eukaryota</taxon>
        <taxon>Viridiplantae</taxon>
        <taxon>Streptophyta</taxon>
        <taxon>Embryophyta</taxon>
        <taxon>Tracheophyta</taxon>
        <taxon>Spermatophyta</taxon>
        <taxon>Magnoliopsida</taxon>
        <taxon>Liliopsida</taxon>
        <taxon>Poales</taxon>
        <taxon>Poaceae</taxon>
        <taxon>PACMAD clade</taxon>
        <taxon>Panicoideae</taxon>
        <taxon>Panicodae</taxon>
        <taxon>Paniceae</taxon>
        <taxon>Anthephorinae</taxon>
        <taxon>Digitaria</taxon>
    </lineage>
</organism>
<evidence type="ECO:0000313" key="3">
    <source>
        <dbReference type="Proteomes" id="UP000636709"/>
    </source>
</evidence>
<evidence type="ECO:0000256" key="1">
    <source>
        <dbReference type="SAM" id="Phobius"/>
    </source>
</evidence>
<dbReference type="AlphaFoldDB" id="A0A835BHL0"/>
<dbReference type="EMBL" id="JACEFO010001874">
    <property type="protein sequence ID" value="KAF8697470.1"/>
    <property type="molecule type" value="Genomic_DNA"/>
</dbReference>
<keyword evidence="3" id="KW-1185">Reference proteome</keyword>
<comment type="caution">
    <text evidence="2">The sequence shown here is derived from an EMBL/GenBank/DDBJ whole genome shotgun (WGS) entry which is preliminary data.</text>
</comment>
<keyword evidence="1" id="KW-0812">Transmembrane</keyword>
<name>A0A835BHL0_9POAL</name>
<keyword evidence="1" id="KW-1133">Transmembrane helix</keyword>
<feature type="transmembrane region" description="Helical" evidence="1">
    <location>
        <begin position="120"/>
        <end position="137"/>
    </location>
</feature>